<sequence>MPSENRLGLDGLSELTWIKKTERSANLRAQGATRQKVKPPLQINSTQPRETSPEPDSSGEETAGEDRYEIGDEGAWMNATQDDGNDGNAEWVDEDEDKKEDLLDLEYHHSYVSNIERRRRKWDSRWEALEQAIRALDCETDTTMVLLAAPSHSTKLHALTSRSVRRESGFGSSPTMTNIRNSFRAIAARSQGHGSSLVDRLMLNSNGSGDGSDGSSESREEDLKRALETALGSLEWEDEMGRINDERESVQMLLHQILGGPMQNGNGLGRMT</sequence>
<reference evidence="1" key="1">
    <citation type="journal article" date="2021" name="New Phytol.">
        <title>Evolutionary innovations through gain and loss of genes in the ectomycorrhizal Boletales.</title>
        <authorList>
            <person name="Wu G."/>
            <person name="Miyauchi S."/>
            <person name="Morin E."/>
            <person name="Kuo A."/>
            <person name="Drula E."/>
            <person name="Varga T."/>
            <person name="Kohler A."/>
            <person name="Feng B."/>
            <person name="Cao Y."/>
            <person name="Lipzen A."/>
            <person name="Daum C."/>
            <person name="Hundley H."/>
            <person name="Pangilinan J."/>
            <person name="Johnson J."/>
            <person name="Barry K."/>
            <person name="LaButti K."/>
            <person name="Ng V."/>
            <person name="Ahrendt S."/>
            <person name="Min B."/>
            <person name="Choi I.G."/>
            <person name="Park H."/>
            <person name="Plett J.M."/>
            <person name="Magnuson J."/>
            <person name="Spatafora J.W."/>
            <person name="Nagy L.G."/>
            <person name="Henrissat B."/>
            <person name="Grigoriev I.V."/>
            <person name="Yang Z.L."/>
            <person name="Xu J."/>
            <person name="Martin F.M."/>
        </authorList>
    </citation>
    <scope>NUCLEOTIDE SEQUENCE</scope>
    <source>
        <strain evidence="1">ATCC 28755</strain>
    </source>
</reference>
<proteinExistence type="predicted"/>
<dbReference type="Proteomes" id="UP000790377">
    <property type="component" value="Unassembled WGS sequence"/>
</dbReference>
<name>A0ACB7ZXJ6_9AGAM</name>
<protein>
    <submittedName>
        <fullName evidence="1">Uncharacterized protein</fullName>
    </submittedName>
</protein>
<comment type="caution">
    <text evidence="1">The sequence shown here is derived from an EMBL/GenBank/DDBJ whole genome shotgun (WGS) entry which is preliminary data.</text>
</comment>
<evidence type="ECO:0000313" key="1">
    <source>
        <dbReference type="EMBL" id="KAH7905592.1"/>
    </source>
</evidence>
<organism evidence="1 2">
    <name type="scientific">Hygrophoropsis aurantiaca</name>
    <dbReference type="NCBI Taxonomy" id="72124"/>
    <lineage>
        <taxon>Eukaryota</taxon>
        <taxon>Fungi</taxon>
        <taxon>Dikarya</taxon>
        <taxon>Basidiomycota</taxon>
        <taxon>Agaricomycotina</taxon>
        <taxon>Agaricomycetes</taxon>
        <taxon>Agaricomycetidae</taxon>
        <taxon>Boletales</taxon>
        <taxon>Coniophorineae</taxon>
        <taxon>Hygrophoropsidaceae</taxon>
        <taxon>Hygrophoropsis</taxon>
    </lineage>
</organism>
<keyword evidence="2" id="KW-1185">Reference proteome</keyword>
<evidence type="ECO:0000313" key="2">
    <source>
        <dbReference type="Proteomes" id="UP000790377"/>
    </source>
</evidence>
<gene>
    <name evidence="1" type="ORF">BJ138DRAFT_1130399</name>
</gene>
<accession>A0ACB7ZXJ6</accession>
<dbReference type="EMBL" id="MU268159">
    <property type="protein sequence ID" value="KAH7905592.1"/>
    <property type="molecule type" value="Genomic_DNA"/>
</dbReference>